<dbReference type="KEGG" id="stac:ABII15_27295"/>
<organism evidence="2">
    <name type="scientific">Streptomyces tabacisoli</name>
    <dbReference type="NCBI Taxonomy" id="3156398"/>
    <lineage>
        <taxon>Bacteria</taxon>
        <taxon>Bacillati</taxon>
        <taxon>Actinomycetota</taxon>
        <taxon>Actinomycetes</taxon>
        <taxon>Kitasatosporales</taxon>
        <taxon>Streptomycetaceae</taxon>
        <taxon>Streptomyces</taxon>
    </lineage>
</organism>
<dbReference type="Pfam" id="PF04149">
    <property type="entry name" value="DUF397"/>
    <property type="match status" value="1"/>
</dbReference>
<proteinExistence type="predicted"/>
<accession>A0AAU8IZJ9</accession>
<gene>
    <name evidence="2" type="ORF">ABII15_27295</name>
</gene>
<evidence type="ECO:0000259" key="1">
    <source>
        <dbReference type="Pfam" id="PF04149"/>
    </source>
</evidence>
<feature type="domain" description="DUF397" evidence="1">
    <location>
        <begin position="18"/>
        <end position="70"/>
    </location>
</feature>
<sequence>MMSPTSAPTASLNEIGSAAWHKSTFSGASNGCVEHANLTDDRCAVRDTKNREFGAIVFDSPSWGAFISSVNSGVLSL</sequence>
<dbReference type="EMBL" id="CP159534">
    <property type="protein sequence ID" value="XCJ73437.1"/>
    <property type="molecule type" value="Genomic_DNA"/>
</dbReference>
<evidence type="ECO:0000313" key="2">
    <source>
        <dbReference type="EMBL" id="XCJ73437.1"/>
    </source>
</evidence>
<dbReference type="RefSeq" id="WP_353944919.1">
    <property type="nucleotide sequence ID" value="NZ_CP159534.1"/>
</dbReference>
<dbReference type="InterPro" id="IPR007278">
    <property type="entry name" value="DUF397"/>
</dbReference>
<name>A0AAU8IZJ9_9ACTN</name>
<dbReference type="AlphaFoldDB" id="A0AAU8IZJ9"/>
<reference evidence="2" key="1">
    <citation type="submission" date="2024-06" db="EMBL/GenBank/DDBJ databases">
        <title>Streptomyces sp. strain HUAS MG91 genome sequences.</title>
        <authorList>
            <person name="Mo P."/>
        </authorList>
    </citation>
    <scope>NUCLEOTIDE SEQUENCE</scope>
    <source>
        <strain evidence="2">HUAS MG91</strain>
    </source>
</reference>
<protein>
    <submittedName>
        <fullName evidence="2">DUF397 domain-containing protein</fullName>
    </submittedName>
</protein>